<name>A0A1I0P0H5_9BACT</name>
<dbReference type="Proteomes" id="UP000199437">
    <property type="component" value="Unassembled WGS sequence"/>
</dbReference>
<gene>
    <name evidence="2" type="ORF">SAMN05216290_1613</name>
</gene>
<proteinExistence type="predicted"/>
<evidence type="ECO:0000256" key="1">
    <source>
        <dbReference type="SAM" id="SignalP"/>
    </source>
</evidence>
<accession>A0A1I0P0H5</accession>
<dbReference type="OrthoDB" id="980241at2"/>
<protein>
    <submittedName>
        <fullName evidence="2">Uncharacterized protein</fullName>
    </submittedName>
</protein>
<evidence type="ECO:0000313" key="2">
    <source>
        <dbReference type="EMBL" id="SEW07501.1"/>
    </source>
</evidence>
<feature type="signal peptide" evidence="1">
    <location>
        <begin position="1"/>
        <end position="18"/>
    </location>
</feature>
<dbReference type="EMBL" id="FOIR01000001">
    <property type="protein sequence ID" value="SEW07501.1"/>
    <property type="molecule type" value="Genomic_DNA"/>
</dbReference>
<reference evidence="3" key="1">
    <citation type="submission" date="2016-10" db="EMBL/GenBank/DDBJ databases">
        <authorList>
            <person name="Varghese N."/>
            <person name="Submissions S."/>
        </authorList>
    </citation>
    <scope>NUCLEOTIDE SEQUENCE [LARGE SCALE GENOMIC DNA]</scope>
    <source>
        <strain evidence="3">CGMCC 1.12402</strain>
    </source>
</reference>
<keyword evidence="3" id="KW-1185">Reference proteome</keyword>
<feature type="chain" id="PRO_5011623458" evidence="1">
    <location>
        <begin position="19"/>
        <end position="171"/>
    </location>
</feature>
<keyword evidence="1" id="KW-0732">Signal</keyword>
<evidence type="ECO:0000313" key="3">
    <source>
        <dbReference type="Proteomes" id="UP000199437"/>
    </source>
</evidence>
<organism evidence="2 3">
    <name type="scientific">Roseivirga pacifica</name>
    <dbReference type="NCBI Taxonomy" id="1267423"/>
    <lineage>
        <taxon>Bacteria</taxon>
        <taxon>Pseudomonadati</taxon>
        <taxon>Bacteroidota</taxon>
        <taxon>Cytophagia</taxon>
        <taxon>Cytophagales</taxon>
        <taxon>Roseivirgaceae</taxon>
        <taxon>Roseivirga</taxon>
    </lineage>
</organism>
<dbReference type="GeneID" id="99986337"/>
<dbReference type="AlphaFoldDB" id="A0A1I0P0H5"/>
<dbReference type="RefSeq" id="WP_090257985.1">
    <property type="nucleotide sequence ID" value="NZ_FOIR01000001.1"/>
</dbReference>
<sequence length="171" mass="19526">MKTLALYILVLGAGLVTALTSSSTEENTSHYAQLPTIALGTPSEISTASIEVEPIGHAKESLRYKKQYHIYYENRSTEAIEVAIRYKAYNGEWNTTGLLTLSPGEKKLMGLSDQKTYYSYAETKRRWKKKTWRGAHKFALTEDSANKKAFKKQEIWECYDSRMCNTFAVFK</sequence>